<evidence type="ECO:0000313" key="3">
    <source>
        <dbReference type="EMBL" id="SDE60684.1"/>
    </source>
</evidence>
<dbReference type="RefSeq" id="WP_074552844.1">
    <property type="nucleotide sequence ID" value="NZ_CP119563.1"/>
</dbReference>
<feature type="compositionally biased region" description="Low complexity" evidence="1">
    <location>
        <begin position="349"/>
        <end position="359"/>
    </location>
</feature>
<feature type="compositionally biased region" description="Low complexity" evidence="1">
    <location>
        <begin position="642"/>
        <end position="652"/>
    </location>
</feature>
<dbReference type="InterPro" id="IPR021136">
    <property type="entry name" value="Flagellar_hook_control-like_C"/>
</dbReference>
<name>A0A1G7EAE7_RHOCA</name>
<feature type="region of interest" description="Disordered" evidence="1">
    <location>
        <begin position="730"/>
        <end position="785"/>
    </location>
</feature>
<sequence length="785" mass="78222">MKTLALSDQIPFLSPMSSAEGGGPARAAEARILPEGQEAFETILAESPPLSEDLADPAAEPSTPRPVPAPGLDAAAGMQDLARPTAEAAVVANLQGALPITADPAAASQAAASQVDPGLSRAILADKAEAGPTGAPELPHRQKLSAADKRATTDQTEPAAVAAGKDASDGPAKAASAVDTSAPVDEPRPAGDGADTAATPVPIGETSTVKLSAEAEARTKAAQAFATMASIGAATPSAAPMQGIRSETVQGTGPARIAQAQQPVPAAATPPAETVESTQTQQPVPTADTAGSDGPQPTLRARAEDQPVATPKTAAAEGATDPRTEAPRPSPTETRPTEGETGEADATRQDSAAATAASDRPVKAGHTAEPAPAPFVATVTAPQLPGATSARAAQASDVTGIAGAQQPQQSAAAALAPRHKAEAGQAGPRKTIPVADSSAPGTEQAKVTTQPVKATEPKLPLGTATVTVQTVAAAEGPVPAAARPAAETAAATTALPAKTVSLAESRINAALAAPPTETEASPEPVAASAAMPVADKAGAVAPGVATAALAASQPAPGPVEETPPRVARLRQTPEAAPIRDRAPSAAQASVAEMAVKATETAAAPATPPSEGAAPTTSASAPMSFSTPLGAERAGHLTGGSEAAAAQRAASPHAIAHQMSQALADAGNRTVELTLSPEELGKVRMTLTSNDGAITVTVQAERPETLDLMRRNIDSLARDFRDMGYSNIGFDFGQQTDQRPSAQERAAESALQPAAPERDGLTRFETFPTPPQSAPGTASGGLDLRI</sequence>
<dbReference type="OrthoDB" id="7203912at2"/>
<feature type="compositionally biased region" description="Low complexity" evidence="1">
    <location>
        <begin position="597"/>
        <end position="627"/>
    </location>
</feature>
<dbReference type="CDD" id="cd17470">
    <property type="entry name" value="T3SS_Flik_C"/>
    <property type="match status" value="1"/>
</dbReference>
<feature type="region of interest" description="Disordered" evidence="1">
    <location>
        <begin position="44"/>
        <end position="80"/>
    </location>
</feature>
<feature type="compositionally biased region" description="Polar residues" evidence="1">
    <location>
        <begin position="439"/>
        <end position="452"/>
    </location>
</feature>
<feature type="region of interest" description="Disordered" evidence="1">
    <location>
        <begin position="572"/>
        <end position="652"/>
    </location>
</feature>
<dbReference type="Pfam" id="PF02120">
    <property type="entry name" value="Flg_hook"/>
    <property type="match status" value="1"/>
</dbReference>
<proteinExistence type="predicted"/>
<feature type="region of interest" description="Disordered" evidence="1">
    <location>
        <begin position="234"/>
        <end position="458"/>
    </location>
</feature>
<protein>
    <submittedName>
        <fullName evidence="3">Hook-length control protein FliK</fullName>
    </submittedName>
</protein>
<feature type="compositionally biased region" description="Low complexity" evidence="1">
    <location>
        <begin position="367"/>
        <end position="382"/>
    </location>
</feature>
<feature type="compositionally biased region" description="Low complexity" evidence="1">
    <location>
        <begin position="254"/>
        <end position="272"/>
    </location>
</feature>
<gene>
    <name evidence="3" type="ORF">SAMN04244550_00715</name>
</gene>
<dbReference type="Proteomes" id="UP000183812">
    <property type="component" value="Unassembled WGS sequence"/>
</dbReference>
<dbReference type="AlphaFoldDB" id="A0A1G7EAE7"/>
<dbReference type="Gene3D" id="3.30.750.140">
    <property type="match status" value="1"/>
</dbReference>
<evidence type="ECO:0000313" key="4">
    <source>
        <dbReference type="Proteomes" id="UP000183812"/>
    </source>
</evidence>
<feature type="region of interest" description="Disordered" evidence="1">
    <location>
        <begin position="123"/>
        <end position="221"/>
    </location>
</feature>
<organism evidence="3 4">
    <name type="scientific">Rhodobacter capsulatus</name>
    <name type="common">Rhodopseudomonas capsulata</name>
    <dbReference type="NCBI Taxonomy" id="1061"/>
    <lineage>
        <taxon>Bacteria</taxon>
        <taxon>Pseudomonadati</taxon>
        <taxon>Pseudomonadota</taxon>
        <taxon>Alphaproteobacteria</taxon>
        <taxon>Rhodobacterales</taxon>
        <taxon>Rhodobacter group</taxon>
        <taxon>Rhodobacter</taxon>
    </lineage>
</organism>
<reference evidence="3 4" key="1">
    <citation type="submission" date="2016-10" db="EMBL/GenBank/DDBJ databases">
        <authorList>
            <person name="de Groot N.N."/>
        </authorList>
    </citation>
    <scope>NUCLEOTIDE SEQUENCE [LARGE SCALE GENOMIC DNA]</scope>
    <source>
        <strain evidence="4">DSM 938 / 37b4</strain>
    </source>
</reference>
<evidence type="ECO:0000256" key="1">
    <source>
        <dbReference type="SAM" id="MobiDB-lite"/>
    </source>
</evidence>
<accession>A0A1G7EAE7</accession>
<feature type="compositionally biased region" description="Polar residues" evidence="1">
    <location>
        <begin position="275"/>
        <end position="284"/>
    </location>
</feature>
<feature type="domain" description="Flagellar hook-length control protein-like C-terminal" evidence="2">
    <location>
        <begin position="661"/>
        <end position="738"/>
    </location>
</feature>
<evidence type="ECO:0000259" key="2">
    <source>
        <dbReference type="Pfam" id="PF02120"/>
    </source>
</evidence>
<dbReference type="InterPro" id="IPR038610">
    <property type="entry name" value="FliK-like_C_sf"/>
</dbReference>
<dbReference type="EMBL" id="FNAY01000002">
    <property type="protein sequence ID" value="SDE60684.1"/>
    <property type="molecule type" value="Genomic_DNA"/>
</dbReference>
<feature type="compositionally biased region" description="Low complexity" evidence="1">
    <location>
        <begin position="402"/>
        <end position="416"/>
    </location>
</feature>